<dbReference type="InterPro" id="IPR036890">
    <property type="entry name" value="HATPase_C_sf"/>
</dbReference>
<protein>
    <recommendedName>
        <fullName evidence="2">histidine kinase</fullName>
        <ecNumber evidence="2">2.7.13.3</ecNumber>
    </recommendedName>
</protein>
<dbReference type="SUPFAM" id="SSF55874">
    <property type="entry name" value="ATPase domain of HSP90 chaperone/DNA topoisomerase II/histidine kinase"/>
    <property type="match status" value="1"/>
</dbReference>
<dbReference type="InterPro" id="IPR011047">
    <property type="entry name" value="Quinoprotein_ADH-like_sf"/>
</dbReference>
<evidence type="ECO:0000256" key="5">
    <source>
        <dbReference type="SAM" id="SignalP"/>
    </source>
</evidence>
<proteinExistence type="predicted"/>
<dbReference type="OrthoDB" id="9809670at2"/>
<dbReference type="InterPro" id="IPR015943">
    <property type="entry name" value="WD40/YVTN_repeat-like_dom_sf"/>
</dbReference>
<dbReference type="RefSeq" id="WP_143197349.1">
    <property type="nucleotide sequence ID" value="NZ_FSRA01000001.1"/>
</dbReference>
<dbReference type="InterPro" id="IPR003661">
    <property type="entry name" value="HisK_dim/P_dom"/>
</dbReference>
<dbReference type="PANTHER" id="PTHR43547">
    <property type="entry name" value="TWO-COMPONENT HISTIDINE KINASE"/>
    <property type="match status" value="1"/>
</dbReference>
<feature type="domain" description="Histidine kinase" evidence="6">
    <location>
        <begin position="821"/>
        <end position="1035"/>
    </location>
</feature>
<dbReference type="GO" id="GO:0000155">
    <property type="term" value="F:phosphorelay sensor kinase activity"/>
    <property type="evidence" value="ECO:0007669"/>
    <property type="project" value="InterPro"/>
</dbReference>
<dbReference type="EMBL" id="FSRA01000001">
    <property type="protein sequence ID" value="SIN74954.1"/>
    <property type="molecule type" value="Genomic_DNA"/>
</dbReference>
<dbReference type="EC" id="2.7.13.3" evidence="2"/>
<feature type="transmembrane region" description="Helical" evidence="4">
    <location>
        <begin position="763"/>
        <end position="785"/>
    </location>
</feature>
<dbReference type="InterPro" id="IPR011110">
    <property type="entry name" value="Reg_prop"/>
</dbReference>
<dbReference type="PRINTS" id="PR00344">
    <property type="entry name" value="BCTRLSENSOR"/>
</dbReference>
<name>A0A1N6DW85_9BACT</name>
<dbReference type="PANTHER" id="PTHR43547:SF2">
    <property type="entry name" value="HYBRID SIGNAL TRANSDUCTION HISTIDINE KINASE C"/>
    <property type="match status" value="1"/>
</dbReference>
<dbReference type="FunFam" id="1.10.287.130:FF:000045">
    <property type="entry name" value="Two-component system sensor histidine kinase/response regulator"/>
    <property type="match status" value="1"/>
</dbReference>
<dbReference type="SUPFAM" id="SSF63829">
    <property type="entry name" value="Calcium-dependent phosphotriesterase"/>
    <property type="match status" value="3"/>
</dbReference>
<evidence type="ECO:0000313" key="8">
    <source>
        <dbReference type="Proteomes" id="UP000185003"/>
    </source>
</evidence>
<keyword evidence="5" id="KW-0732">Signal</keyword>
<keyword evidence="4" id="KW-0472">Membrane</keyword>
<dbReference type="Pfam" id="PF00512">
    <property type="entry name" value="HisKA"/>
    <property type="match status" value="1"/>
</dbReference>
<sequence length="1038" mass="118383">MKFKHLLFLLAVLLTSEYSKAQQYYFRHYQVENGLSHNTVFNVLQDHRGFIWMGTKDGLNRFDGHVWKVFRHVETDPSSIASNFVYTLREDNKGQMWVGTGRGYQKYNASTVSFEYDTAAIPPTASRLTADARGILWYISGRKLYRYDHARDITRNYTPPIDVNSVDVFHVTNSNILWIALYNGDLFRFDPATGALKKYDVYKHSPKAGTRDINALYAAHDGRILIGTSAQGLKILDEQTDTYEDVVTSNPNNVSLYVRDIIHNTGDEYWIASESGIYIYNLLTKRITNLRKEYNNPYSITDNAVYCLRRDQEGGIWAGTYFGGMNYYPKQYTYFQKYFPDNSNNTIGGNAVREICEDRYGNLWVGTEDNGVSKIELATGKITHLKPGKISHTNVHGLLAIDNELWVGTWDKGVDVIDIPSGKLINHFESGPNTFSNNFIVAFFKTSTGDILVGTGRDLVKYNRAANNFSNIDEVPFSNKRSIAEDKEGTIWIATSDRGLFYYNPRTGQKGNYQYDEKDSTSLAGNSVNSVMVDADQNIWASTEGQGVCKLNPDKKTFSRYTTRNGLPSDYIFRVLQDNSGNMWITTSRGLVCMNPATKEVKVFTSINGILNDQFNYNSGYKDKNGKMYIGSVKGMISFNPDTFIKDTFVAPVYITGFNVKNKAITLEDKKAIMLAKRVILPHDEASFSIDFAALSFTAPETISYAYKMEGLDKEWTHLETNRVVYFTDLKPGRYKFLVTTTDNNNKRGEHPAELEIEIQPPFWATSWAYLLYALLLVSGCYYFINRYHIRQTLKHKRKLEELQHKKEKELYQAKVDFLTNVAHEINTPLTLIKGPLEQVIENPEEIIANRNHLQVMERNTNRLVQLTNQLLDFRQTESTGFSLYFSRLNITEVLEDTYENFKIPAAQKKLQYQLTVPDQAVFAFADEEGLNKIFSNLFSNAVKYADKLIKIQLWGVENGMITLEVSNDGNLIPDEMKEKIFAPFVRLKNNEKQKGTGIGLSICRSLTTLHKGELYVADRNDGLNTFVLTIPGITENH</sequence>
<dbReference type="InterPro" id="IPR004358">
    <property type="entry name" value="Sig_transdc_His_kin-like_C"/>
</dbReference>
<keyword evidence="3" id="KW-0597">Phosphoprotein</keyword>
<dbReference type="Gene3D" id="1.10.287.130">
    <property type="match status" value="1"/>
</dbReference>
<dbReference type="InterPro" id="IPR013783">
    <property type="entry name" value="Ig-like_fold"/>
</dbReference>
<dbReference type="SUPFAM" id="SSF50998">
    <property type="entry name" value="Quinoprotein alcohol dehydrogenase-like"/>
    <property type="match status" value="1"/>
</dbReference>
<accession>A0A1N6DW85</accession>
<feature type="signal peptide" evidence="5">
    <location>
        <begin position="1"/>
        <end position="21"/>
    </location>
</feature>
<reference evidence="7 8" key="1">
    <citation type="submission" date="2016-11" db="EMBL/GenBank/DDBJ databases">
        <authorList>
            <person name="Jaros S."/>
            <person name="Januszkiewicz K."/>
            <person name="Wedrychowicz H."/>
        </authorList>
    </citation>
    <scope>NUCLEOTIDE SEQUENCE [LARGE SCALE GENOMIC DNA]</scope>
    <source>
        <strain evidence="7 8">DSM 24787</strain>
    </source>
</reference>
<dbReference type="Pfam" id="PF02518">
    <property type="entry name" value="HATPase_c"/>
    <property type="match status" value="1"/>
</dbReference>
<dbReference type="CDD" id="cd00082">
    <property type="entry name" value="HisKA"/>
    <property type="match status" value="1"/>
</dbReference>
<gene>
    <name evidence="7" type="ORF">SAMN04488055_1121</name>
</gene>
<keyword evidence="8" id="KW-1185">Reference proteome</keyword>
<dbReference type="InterPro" id="IPR003594">
    <property type="entry name" value="HATPase_dom"/>
</dbReference>
<dbReference type="Proteomes" id="UP000185003">
    <property type="component" value="Unassembled WGS sequence"/>
</dbReference>
<evidence type="ECO:0000259" key="6">
    <source>
        <dbReference type="PROSITE" id="PS50109"/>
    </source>
</evidence>
<keyword evidence="4" id="KW-0812">Transmembrane</keyword>
<dbReference type="InterPro" id="IPR005467">
    <property type="entry name" value="His_kinase_dom"/>
</dbReference>
<organism evidence="7 8">
    <name type="scientific">Chitinophaga niabensis</name>
    <dbReference type="NCBI Taxonomy" id="536979"/>
    <lineage>
        <taxon>Bacteria</taxon>
        <taxon>Pseudomonadati</taxon>
        <taxon>Bacteroidota</taxon>
        <taxon>Chitinophagia</taxon>
        <taxon>Chitinophagales</taxon>
        <taxon>Chitinophagaceae</taxon>
        <taxon>Chitinophaga</taxon>
    </lineage>
</organism>
<dbReference type="SUPFAM" id="SSF47384">
    <property type="entry name" value="Homodimeric domain of signal transducing histidine kinase"/>
    <property type="match status" value="1"/>
</dbReference>
<evidence type="ECO:0000313" key="7">
    <source>
        <dbReference type="EMBL" id="SIN74954.1"/>
    </source>
</evidence>
<dbReference type="Pfam" id="PF07494">
    <property type="entry name" value="Reg_prop"/>
    <property type="match status" value="6"/>
</dbReference>
<dbReference type="Gene3D" id="3.30.565.10">
    <property type="entry name" value="Histidine kinase-like ATPase, C-terminal domain"/>
    <property type="match status" value="1"/>
</dbReference>
<dbReference type="Gene3D" id="2.60.40.10">
    <property type="entry name" value="Immunoglobulins"/>
    <property type="match status" value="1"/>
</dbReference>
<evidence type="ECO:0000256" key="4">
    <source>
        <dbReference type="SAM" id="Phobius"/>
    </source>
</evidence>
<dbReference type="SMART" id="SM00387">
    <property type="entry name" value="HATPase_c"/>
    <property type="match status" value="1"/>
</dbReference>
<feature type="chain" id="PRO_5013360210" description="histidine kinase" evidence="5">
    <location>
        <begin position="22"/>
        <end position="1038"/>
    </location>
</feature>
<dbReference type="InterPro" id="IPR036097">
    <property type="entry name" value="HisK_dim/P_sf"/>
</dbReference>
<comment type="catalytic activity">
    <reaction evidence="1">
        <text>ATP + protein L-histidine = ADP + protein N-phospho-L-histidine.</text>
        <dbReference type="EC" id="2.7.13.3"/>
    </reaction>
</comment>
<evidence type="ECO:0000256" key="1">
    <source>
        <dbReference type="ARBA" id="ARBA00000085"/>
    </source>
</evidence>
<dbReference type="Gene3D" id="2.130.10.10">
    <property type="entry name" value="YVTN repeat-like/Quinoprotein amine dehydrogenase"/>
    <property type="match status" value="2"/>
</dbReference>
<evidence type="ECO:0000256" key="3">
    <source>
        <dbReference type="ARBA" id="ARBA00022553"/>
    </source>
</evidence>
<dbReference type="Pfam" id="PF07495">
    <property type="entry name" value="Y_Y_Y"/>
    <property type="match status" value="1"/>
</dbReference>
<dbReference type="PROSITE" id="PS50109">
    <property type="entry name" value="HIS_KIN"/>
    <property type="match status" value="1"/>
</dbReference>
<evidence type="ECO:0000256" key="2">
    <source>
        <dbReference type="ARBA" id="ARBA00012438"/>
    </source>
</evidence>
<dbReference type="STRING" id="536979.SAMN04488055_1121"/>
<dbReference type="InterPro" id="IPR011123">
    <property type="entry name" value="Y_Y_Y"/>
</dbReference>
<dbReference type="AlphaFoldDB" id="A0A1N6DW85"/>
<keyword evidence="4" id="KW-1133">Transmembrane helix</keyword>
<dbReference type="SMART" id="SM00388">
    <property type="entry name" value="HisKA"/>
    <property type="match status" value="1"/>
</dbReference>